<dbReference type="InterPro" id="IPR036735">
    <property type="entry name" value="NGN_dom_sf"/>
</dbReference>
<feature type="domain" description="KOW" evidence="4">
    <location>
        <begin position="243"/>
        <end position="270"/>
    </location>
</feature>
<dbReference type="GO" id="GO:0032784">
    <property type="term" value="P:regulation of DNA-templated transcription elongation"/>
    <property type="evidence" value="ECO:0007669"/>
    <property type="project" value="InterPro"/>
</dbReference>
<dbReference type="PANTHER" id="PTHR11125:SF8">
    <property type="entry name" value="PROTEIN RNA-DIRECTED DNA METHYLATION 3"/>
    <property type="match status" value="1"/>
</dbReference>
<feature type="compositionally biased region" description="Basic and acidic residues" evidence="3">
    <location>
        <begin position="1"/>
        <end position="19"/>
    </location>
</feature>
<evidence type="ECO:0000259" key="4">
    <source>
        <dbReference type="SMART" id="SM00739"/>
    </source>
</evidence>
<dbReference type="Gene3D" id="2.30.30.30">
    <property type="match status" value="1"/>
</dbReference>
<dbReference type="PANTHER" id="PTHR11125">
    <property type="entry name" value="SUPPRESSOR OF TY 5"/>
    <property type="match status" value="1"/>
</dbReference>
<reference evidence="5" key="1">
    <citation type="submission" date="2023-02" db="EMBL/GenBank/DDBJ databases">
        <title>Genome of toxic invasive species Heracleum sosnowskyi carries increased number of genes despite the absence of recent whole-genome duplications.</title>
        <authorList>
            <person name="Schelkunov M."/>
            <person name="Shtratnikova V."/>
            <person name="Makarenko M."/>
            <person name="Klepikova A."/>
            <person name="Omelchenko D."/>
            <person name="Novikova G."/>
            <person name="Obukhova E."/>
            <person name="Bogdanov V."/>
            <person name="Penin A."/>
            <person name="Logacheva M."/>
        </authorList>
    </citation>
    <scope>NUCLEOTIDE SEQUENCE</scope>
    <source>
        <strain evidence="5">Hsosn_3</strain>
        <tissue evidence="5">Leaf</tissue>
    </source>
</reference>
<dbReference type="CDD" id="cd09888">
    <property type="entry name" value="NGN_Euk"/>
    <property type="match status" value="1"/>
</dbReference>
<feature type="compositionally biased region" description="Polar residues" evidence="3">
    <location>
        <begin position="1153"/>
        <end position="1163"/>
    </location>
</feature>
<dbReference type="GO" id="GO:0032044">
    <property type="term" value="C:DSIF complex"/>
    <property type="evidence" value="ECO:0007669"/>
    <property type="project" value="TreeGrafter"/>
</dbReference>
<dbReference type="InterPro" id="IPR005824">
    <property type="entry name" value="KOW"/>
</dbReference>
<proteinExistence type="predicted"/>
<protein>
    <submittedName>
        <fullName evidence="5">CCHC-type domain-containing protein</fullName>
    </submittedName>
</protein>
<reference evidence="5" key="2">
    <citation type="submission" date="2023-05" db="EMBL/GenBank/DDBJ databases">
        <authorList>
            <person name="Schelkunov M.I."/>
        </authorList>
    </citation>
    <scope>NUCLEOTIDE SEQUENCE</scope>
    <source>
        <strain evidence="5">Hsosn_3</strain>
        <tissue evidence="5">Leaf</tissue>
    </source>
</reference>
<evidence type="ECO:0000256" key="2">
    <source>
        <dbReference type="ARBA" id="ARBA00023242"/>
    </source>
</evidence>
<dbReference type="GO" id="GO:0006357">
    <property type="term" value="P:regulation of transcription by RNA polymerase II"/>
    <property type="evidence" value="ECO:0007669"/>
    <property type="project" value="InterPro"/>
</dbReference>
<keyword evidence="2" id="KW-0539">Nucleus</keyword>
<evidence type="ECO:0000313" key="5">
    <source>
        <dbReference type="EMBL" id="KAK1382547.1"/>
    </source>
</evidence>
<feature type="domain" description="KOW" evidence="4">
    <location>
        <begin position="480"/>
        <end position="507"/>
    </location>
</feature>
<dbReference type="InterPro" id="IPR005100">
    <property type="entry name" value="NGN-domain"/>
</dbReference>
<evidence type="ECO:0000313" key="6">
    <source>
        <dbReference type="Proteomes" id="UP001237642"/>
    </source>
</evidence>
<dbReference type="InterPro" id="IPR039659">
    <property type="entry name" value="SPT5"/>
</dbReference>
<feature type="domain" description="KOW" evidence="4">
    <location>
        <begin position="638"/>
        <end position="665"/>
    </location>
</feature>
<comment type="subcellular location">
    <subcellularLocation>
        <location evidence="1">Nucleus</location>
    </subcellularLocation>
</comment>
<feature type="compositionally biased region" description="Gly residues" evidence="3">
    <location>
        <begin position="849"/>
        <end position="888"/>
    </location>
</feature>
<sequence length="1191" mass="129690">MVSKGKEIVTGKGKGKEKLNYSNASSGLRKRKNSDGVLRFLDIAAHEADGESDSSSIDSFINDQREHLEDEILGTAIVKHETETAIDLPFIQNVDDMSLEVLERMVLERYKPGSSLITYAEDEAEDEAEELIDQNIEIPSLEYTSASKVPIIWKVKCTVGREKHSTVCLMQKFVEFQNLGKMLQIVSAFTVEHVKGFLYIEAYKQCDVYEACNGICSTYPIGMVPVPEKELSRLFNVRRSMSNISTGTWIRLKKGKYKGDLAQVMAVNGSSKKATLKLIPRIDLQVVTQKIIGGVAAKKTAVPAQKLISSIELEEFRPLIKNRRDRDTEEVFEILDGMMLKDGYLYKKVSLDSLRCCVVQPSEDDLLKFENSTNEDDGDREWLSELFGEQGKRPMTKGDIFNMEGEDSSNISTENVSKVHDIVLFREKEFGFVISIENDDSCKVLTESSEGQLVVDLKLCEIEKLSCEKKFTAWDYQHNIISTNSRVNVVEGPLQGRVGIVKHIYRGIIFVYDKTDLENGGYFCCKSQKCEKIKFSGLSRKDKHGEMVPLGTDNVVSSSSKSHLVPVKSPNESINSWKPQNCEIPKSFGVPSKEKAAEVEDLGTDHLHSSTNLPLSTKQAPEANTDSRKYYLGGKDVIFKVGQSLKIRMGPLKGYCCQIMALSHSEIMVKLDSQRNTLAVKPEHLVGVNERNTAKPSVVAGGRNCSRDKEKIQRKSDAGRNAATSSGSKQWSKNWNNTKVFIKQVDGPKNQNCNRVFWSNQTETSVRNEGERKEGILERTKTFVRGCGSGGRSGRGSGRGEFGRGRGGGRGESGRGRGGESGKGRGGRGGGRGEFGRGRGCGRSEFGRGRGGGQAESGRGRGGGRSESGRGRGGVRSEFGGGRGGGRSEFGEGRGGGRSEFERGRGGGQGEFERGRGGGQSELGKGRGVGHSGKALNGRGRGSGQGGKEQFNMGRGNGQFNTAERGGGQSNMGRGMEQFTMGQGNGRGRMDQLSTGRASGRGSKDHFNMGRGGKDQFNMGWGNQQGEKEHFEMGRGGKEHFNMGRGNGQGGANQFNMGQRNTGGGMKQFSTGRGNGQGSQSNSRGGRTGRGGTRGGRGQFGRGISSDRGESSGWKGENKQKYGANSGIQMGSPSNRNLSQTGAIGWQSAAGETGNQMRSSMQGNAEAVGRKRGAEMMGDQTKSWGYKKWKQ</sequence>
<feature type="compositionally biased region" description="Basic and acidic residues" evidence="3">
    <location>
        <begin position="1026"/>
        <end position="1042"/>
    </location>
</feature>
<feature type="compositionally biased region" description="Gly residues" evidence="3">
    <location>
        <begin position="1086"/>
        <end position="1101"/>
    </location>
</feature>
<feature type="compositionally biased region" description="Gly residues" evidence="3">
    <location>
        <begin position="827"/>
        <end position="841"/>
    </location>
</feature>
<feature type="compositionally biased region" description="Basic and acidic residues" evidence="3">
    <location>
        <begin position="1105"/>
        <end position="1120"/>
    </location>
</feature>
<gene>
    <name evidence="5" type="ORF">POM88_020282</name>
</gene>
<dbReference type="GO" id="GO:0006368">
    <property type="term" value="P:transcription elongation by RNA polymerase II"/>
    <property type="evidence" value="ECO:0007669"/>
    <property type="project" value="TreeGrafter"/>
</dbReference>
<comment type="caution">
    <text evidence="5">The sequence shown here is derived from an EMBL/GenBank/DDBJ whole genome shotgun (WGS) entry which is preliminary data.</text>
</comment>
<dbReference type="Pfam" id="PF23291">
    <property type="entry name" value="KOW4_SPT5"/>
    <property type="match status" value="1"/>
</dbReference>
<dbReference type="AlphaFoldDB" id="A0AAD8MRQ4"/>
<dbReference type="InterPro" id="IPR014722">
    <property type="entry name" value="Rib_uL2_dom2"/>
</dbReference>
<dbReference type="GO" id="GO:0003729">
    <property type="term" value="F:mRNA binding"/>
    <property type="evidence" value="ECO:0007669"/>
    <property type="project" value="TreeGrafter"/>
</dbReference>
<feature type="compositionally biased region" description="Polar residues" evidence="3">
    <location>
        <begin position="722"/>
        <end position="735"/>
    </location>
</feature>
<dbReference type="SMART" id="SM00739">
    <property type="entry name" value="KOW"/>
    <property type="match status" value="3"/>
</dbReference>
<evidence type="ECO:0000256" key="1">
    <source>
        <dbReference type="ARBA" id="ARBA00004123"/>
    </source>
</evidence>
<feature type="compositionally biased region" description="Basic and acidic residues" evidence="3">
    <location>
        <begin position="705"/>
        <end position="718"/>
    </location>
</feature>
<name>A0AAD8MRQ4_9APIA</name>
<feature type="compositionally biased region" description="Basic and acidic residues" evidence="3">
    <location>
        <begin position="1002"/>
        <end position="1014"/>
    </location>
</feature>
<feature type="compositionally biased region" description="Gly residues" evidence="3">
    <location>
        <begin position="787"/>
        <end position="811"/>
    </location>
</feature>
<dbReference type="CDD" id="cd06084">
    <property type="entry name" value="KOW_Spt5_4"/>
    <property type="match status" value="1"/>
</dbReference>
<dbReference type="Gene3D" id="3.30.70.940">
    <property type="entry name" value="NusG, N-terminal domain"/>
    <property type="match status" value="1"/>
</dbReference>
<organism evidence="5 6">
    <name type="scientific">Heracleum sosnowskyi</name>
    <dbReference type="NCBI Taxonomy" id="360622"/>
    <lineage>
        <taxon>Eukaryota</taxon>
        <taxon>Viridiplantae</taxon>
        <taxon>Streptophyta</taxon>
        <taxon>Embryophyta</taxon>
        <taxon>Tracheophyta</taxon>
        <taxon>Spermatophyta</taxon>
        <taxon>Magnoliopsida</taxon>
        <taxon>eudicotyledons</taxon>
        <taxon>Gunneridae</taxon>
        <taxon>Pentapetalae</taxon>
        <taxon>asterids</taxon>
        <taxon>campanulids</taxon>
        <taxon>Apiales</taxon>
        <taxon>Apiaceae</taxon>
        <taxon>Apioideae</taxon>
        <taxon>apioid superclade</taxon>
        <taxon>Tordylieae</taxon>
        <taxon>Tordyliinae</taxon>
        <taxon>Heracleum</taxon>
    </lineage>
</organism>
<dbReference type="Pfam" id="PF23042">
    <property type="entry name" value="KOW1_SPT5"/>
    <property type="match status" value="1"/>
</dbReference>
<feature type="compositionally biased region" description="Gly residues" evidence="3">
    <location>
        <begin position="917"/>
        <end position="931"/>
    </location>
</feature>
<dbReference type="EMBL" id="JAUIZM010000005">
    <property type="protein sequence ID" value="KAK1382547.1"/>
    <property type="molecule type" value="Genomic_DNA"/>
</dbReference>
<feature type="region of interest" description="Disordered" evidence="3">
    <location>
        <begin position="696"/>
        <end position="735"/>
    </location>
</feature>
<accession>A0AAD8MRQ4</accession>
<feature type="region of interest" description="Disordered" evidence="3">
    <location>
        <begin position="784"/>
        <end position="1191"/>
    </location>
</feature>
<feature type="compositionally biased region" description="Polar residues" evidence="3">
    <location>
        <begin position="1126"/>
        <end position="1142"/>
    </location>
</feature>
<dbReference type="Pfam" id="PF03439">
    <property type="entry name" value="Spt5-NGN"/>
    <property type="match status" value="1"/>
</dbReference>
<dbReference type="CDD" id="cd06081">
    <property type="entry name" value="KOW_Spt5_1"/>
    <property type="match status" value="1"/>
</dbReference>
<feature type="region of interest" description="Disordered" evidence="3">
    <location>
        <begin position="1"/>
        <end position="30"/>
    </location>
</feature>
<dbReference type="InterPro" id="IPR041977">
    <property type="entry name" value="KOW_Spt5_4"/>
</dbReference>
<feature type="compositionally biased region" description="Basic and acidic residues" evidence="3">
    <location>
        <begin position="889"/>
        <end position="916"/>
    </location>
</feature>
<dbReference type="InterPro" id="IPR039385">
    <property type="entry name" value="NGN_Euk"/>
</dbReference>
<keyword evidence="6" id="KW-1185">Reference proteome</keyword>
<dbReference type="InterPro" id="IPR041973">
    <property type="entry name" value="KOW_Spt5_1"/>
</dbReference>
<evidence type="ECO:0000256" key="3">
    <source>
        <dbReference type="SAM" id="MobiDB-lite"/>
    </source>
</evidence>
<feature type="compositionally biased region" description="Basic and acidic residues" evidence="3">
    <location>
        <begin position="812"/>
        <end position="823"/>
    </location>
</feature>
<dbReference type="Proteomes" id="UP001237642">
    <property type="component" value="Unassembled WGS sequence"/>
</dbReference>